<reference evidence="2" key="1">
    <citation type="journal article" date="2014" name="Int. J. Syst. Evol. Microbiol.">
        <title>Complete genome sequence of Corynebacterium casei LMG S-19264T (=DSM 44701T), isolated from a smear-ripened cheese.</title>
        <authorList>
            <consortium name="US DOE Joint Genome Institute (JGI-PGF)"/>
            <person name="Walter F."/>
            <person name="Albersmeier A."/>
            <person name="Kalinowski J."/>
            <person name="Ruckert C."/>
        </authorList>
    </citation>
    <scope>NUCLEOTIDE SEQUENCE</scope>
    <source>
        <strain evidence="2">JCM 3276</strain>
    </source>
</reference>
<dbReference type="EMBL" id="BMRB01000001">
    <property type="protein sequence ID" value="GGS23431.1"/>
    <property type="molecule type" value="Genomic_DNA"/>
</dbReference>
<protein>
    <submittedName>
        <fullName evidence="2">Uncharacterized protein</fullName>
    </submittedName>
</protein>
<evidence type="ECO:0000313" key="2">
    <source>
        <dbReference type="EMBL" id="GGS23431.1"/>
    </source>
</evidence>
<sequence length="149" mass="16279">MYGTRTQDGVIPARDIHARYEDVTVRHGARVDEIGDEFAQRLAAADTEAAERARLAAEAQAQAKLAAEQAEQAPEAKPTWERRQRPTVLSFGAEDETPAAAAPQPVVPPPPPPVAPPPAPEPPRRPVRSRVHSFGPVDDEDLSAQRWMR</sequence>
<proteinExistence type="predicted"/>
<feature type="region of interest" description="Disordered" evidence="1">
    <location>
        <begin position="54"/>
        <end position="149"/>
    </location>
</feature>
<dbReference type="AlphaFoldDB" id="A0A918L9P5"/>
<feature type="compositionally biased region" description="Pro residues" evidence="1">
    <location>
        <begin position="105"/>
        <end position="121"/>
    </location>
</feature>
<name>A0A918L9P5_9PSEU</name>
<keyword evidence="3" id="KW-1185">Reference proteome</keyword>
<dbReference type="RefSeq" id="WP_189209534.1">
    <property type="nucleotide sequence ID" value="NZ_BMRB01000001.1"/>
</dbReference>
<gene>
    <name evidence="2" type="ORF">GCM10010171_15550</name>
</gene>
<evidence type="ECO:0000256" key="1">
    <source>
        <dbReference type="SAM" id="MobiDB-lite"/>
    </source>
</evidence>
<feature type="compositionally biased region" description="Low complexity" evidence="1">
    <location>
        <begin position="56"/>
        <end position="76"/>
    </location>
</feature>
<evidence type="ECO:0000313" key="3">
    <source>
        <dbReference type="Proteomes" id="UP000660680"/>
    </source>
</evidence>
<accession>A0A918L9P5</accession>
<comment type="caution">
    <text evidence="2">The sequence shown here is derived from an EMBL/GenBank/DDBJ whole genome shotgun (WGS) entry which is preliminary data.</text>
</comment>
<reference evidence="2" key="2">
    <citation type="submission" date="2020-09" db="EMBL/GenBank/DDBJ databases">
        <authorList>
            <person name="Sun Q."/>
            <person name="Ohkuma M."/>
        </authorList>
    </citation>
    <scope>NUCLEOTIDE SEQUENCE</scope>
    <source>
        <strain evidence="2">JCM 3276</strain>
    </source>
</reference>
<dbReference type="Proteomes" id="UP000660680">
    <property type="component" value="Unassembled WGS sequence"/>
</dbReference>
<organism evidence="2 3">
    <name type="scientific">Actinokineospora fastidiosa</name>
    <dbReference type="NCBI Taxonomy" id="1816"/>
    <lineage>
        <taxon>Bacteria</taxon>
        <taxon>Bacillati</taxon>
        <taxon>Actinomycetota</taxon>
        <taxon>Actinomycetes</taxon>
        <taxon>Pseudonocardiales</taxon>
        <taxon>Pseudonocardiaceae</taxon>
        <taxon>Actinokineospora</taxon>
    </lineage>
</organism>